<dbReference type="Ensembl" id="ENSPFOT00000028891.1">
    <property type="protein sequence ID" value="ENSPFOP00000021766.1"/>
    <property type="gene ID" value="ENSPFOG00000022959.1"/>
</dbReference>
<protein>
    <submittedName>
        <fullName evidence="1">Uncharacterized protein</fullName>
    </submittedName>
</protein>
<dbReference type="Proteomes" id="UP000028760">
    <property type="component" value="Unassembled WGS sequence"/>
</dbReference>
<accession>A0A096LRH5</accession>
<proteinExistence type="predicted"/>
<reference evidence="1" key="2">
    <citation type="submission" date="2025-08" db="UniProtKB">
        <authorList>
            <consortium name="Ensembl"/>
        </authorList>
    </citation>
    <scope>IDENTIFICATION</scope>
</reference>
<sequence length="57" mass="6356">ICKLVASPLFKAIKSYDPEMGGGGNISNVKIFHHIATNAKLIYDIITYLQELFMKKA</sequence>
<evidence type="ECO:0000313" key="2">
    <source>
        <dbReference type="Proteomes" id="UP000028760"/>
    </source>
</evidence>
<evidence type="ECO:0000313" key="1">
    <source>
        <dbReference type="Ensembl" id="ENSPFOP00000021766.1"/>
    </source>
</evidence>
<reference evidence="1" key="3">
    <citation type="submission" date="2025-09" db="UniProtKB">
        <authorList>
            <consortium name="Ensembl"/>
        </authorList>
    </citation>
    <scope>IDENTIFICATION</scope>
</reference>
<name>A0A096LRH5_POEFO</name>
<reference evidence="2" key="1">
    <citation type="submission" date="2013-10" db="EMBL/GenBank/DDBJ databases">
        <authorList>
            <person name="Schartl M."/>
            <person name="Warren W."/>
        </authorList>
    </citation>
    <scope>NUCLEOTIDE SEQUENCE [LARGE SCALE GENOMIC DNA]</scope>
    <source>
        <strain evidence="2">female</strain>
    </source>
</reference>
<organism evidence="1 2">
    <name type="scientific">Poecilia formosa</name>
    <name type="common">Amazon molly</name>
    <name type="synonym">Limia formosa</name>
    <dbReference type="NCBI Taxonomy" id="48698"/>
    <lineage>
        <taxon>Eukaryota</taxon>
        <taxon>Metazoa</taxon>
        <taxon>Chordata</taxon>
        <taxon>Craniata</taxon>
        <taxon>Vertebrata</taxon>
        <taxon>Euteleostomi</taxon>
        <taxon>Actinopterygii</taxon>
        <taxon>Neopterygii</taxon>
        <taxon>Teleostei</taxon>
        <taxon>Neoteleostei</taxon>
        <taxon>Acanthomorphata</taxon>
        <taxon>Ovalentaria</taxon>
        <taxon>Atherinomorphae</taxon>
        <taxon>Cyprinodontiformes</taxon>
        <taxon>Poeciliidae</taxon>
        <taxon>Poeciliinae</taxon>
        <taxon>Poecilia</taxon>
    </lineage>
</organism>
<keyword evidence="2" id="KW-1185">Reference proteome</keyword>
<dbReference type="EMBL" id="AYCK01014030">
    <property type="status" value="NOT_ANNOTATED_CDS"/>
    <property type="molecule type" value="Genomic_DNA"/>
</dbReference>
<dbReference type="AlphaFoldDB" id="A0A096LRH5"/>